<keyword evidence="4" id="KW-0808">Transferase</keyword>
<dbReference type="Proteomes" id="UP000023152">
    <property type="component" value="Unassembled WGS sequence"/>
</dbReference>
<reference evidence="11 12" key="1">
    <citation type="journal article" date="2013" name="Curr. Biol.">
        <title>The Genome of the Foraminiferan Reticulomyxa filosa.</title>
        <authorList>
            <person name="Glockner G."/>
            <person name="Hulsmann N."/>
            <person name="Schleicher M."/>
            <person name="Noegel A.A."/>
            <person name="Eichinger L."/>
            <person name="Gallinger C."/>
            <person name="Pawlowski J."/>
            <person name="Sierra R."/>
            <person name="Euteneuer U."/>
            <person name="Pillet L."/>
            <person name="Moustafa A."/>
            <person name="Platzer M."/>
            <person name="Groth M."/>
            <person name="Szafranski K."/>
            <person name="Schliwa M."/>
        </authorList>
    </citation>
    <scope>NUCLEOTIDE SEQUENCE [LARGE SCALE GENOMIC DNA]</scope>
</reference>
<dbReference type="AlphaFoldDB" id="X6NJW3"/>
<dbReference type="PANTHER" id="PTHR11214:SF351">
    <property type="entry name" value="BETA-1,3-GALACTOSYLTRANSFERASE PVG3"/>
    <property type="match status" value="1"/>
</dbReference>
<dbReference type="GO" id="GO:0000139">
    <property type="term" value="C:Golgi membrane"/>
    <property type="evidence" value="ECO:0007669"/>
    <property type="project" value="UniProtKB-SubCell"/>
</dbReference>
<dbReference type="EMBL" id="ASPP01008369">
    <property type="protein sequence ID" value="ETO25647.1"/>
    <property type="molecule type" value="Genomic_DNA"/>
</dbReference>
<keyword evidence="8 10" id="KW-0333">Golgi apparatus</keyword>
<dbReference type="OrthoDB" id="2139606at2759"/>
<organism evidence="11 12">
    <name type="scientific">Reticulomyxa filosa</name>
    <dbReference type="NCBI Taxonomy" id="46433"/>
    <lineage>
        <taxon>Eukaryota</taxon>
        <taxon>Sar</taxon>
        <taxon>Rhizaria</taxon>
        <taxon>Retaria</taxon>
        <taxon>Foraminifera</taxon>
        <taxon>Monothalamids</taxon>
        <taxon>Reticulomyxidae</taxon>
        <taxon>Reticulomyxa</taxon>
    </lineage>
</organism>
<keyword evidence="9 10" id="KW-0472">Membrane</keyword>
<dbReference type="GO" id="GO:0016758">
    <property type="term" value="F:hexosyltransferase activity"/>
    <property type="evidence" value="ECO:0007669"/>
    <property type="project" value="InterPro"/>
</dbReference>
<feature type="transmembrane region" description="Helical" evidence="10">
    <location>
        <begin position="21"/>
        <end position="42"/>
    </location>
</feature>
<evidence type="ECO:0000256" key="5">
    <source>
        <dbReference type="ARBA" id="ARBA00022692"/>
    </source>
</evidence>
<keyword evidence="7 10" id="KW-1133">Transmembrane helix</keyword>
<evidence type="ECO:0000256" key="3">
    <source>
        <dbReference type="ARBA" id="ARBA00022676"/>
    </source>
</evidence>
<sequence>MYESKIINSKYLKCSLNLKSYILVGLCIVIGIIGGNMMRIGLSSFGSNPILNIDLHAPADKTLQRSTPTIFFPSSLWGENDVKVAPMNTEIPKKLLLYGILTVDSKFARRMLIRSILLYEKPWDYDIDVYFVLGRLSKDYVSLVQFENDTFHDIIVLDIKESMNDGKTFAYFEYVANHHLYRQLYAFVGKFDDDTYTHFVNLHKQHAFNTMYYFGKKSGNQKNMTIIRGTAPSWYMYGMGYGVSMYAVYWLGSDLSYAYHNRVIRAEDATFAVWLFSDRMIHTPNILEFNWSLVNVDWYYCNNVLLWEKRCNVYKPLNHNFIYIHWLKNLTSWVNTTKFYYPNFNENFESHLLVVNQADAVMQSNAMAQKRVLILREFMHLLHDNS</sequence>
<dbReference type="GO" id="GO:0051072">
    <property type="term" value="P:4,6-pyruvylated galactose residue biosynthetic process"/>
    <property type="evidence" value="ECO:0007669"/>
    <property type="project" value="TreeGrafter"/>
</dbReference>
<evidence type="ECO:0000256" key="2">
    <source>
        <dbReference type="ARBA" id="ARBA00008661"/>
    </source>
</evidence>
<keyword evidence="3 10" id="KW-0328">Glycosyltransferase</keyword>
<name>X6NJW3_RETFI</name>
<proteinExistence type="inferred from homology"/>
<protein>
    <recommendedName>
        <fullName evidence="10">Hexosyltransferase</fullName>
        <ecNumber evidence="10">2.4.1.-</ecNumber>
    </recommendedName>
</protein>
<dbReference type="Pfam" id="PF01762">
    <property type="entry name" value="Galactosyl_T"/>
    <property type="match status" value="1"/>
</dbReference>
<evidence type="ECO:0000256" key="4">
    <source>
        <dbReference type="ARBA" id="ARBA00022679"/>
    </source>
</evidence>
<dbReference type="EC" id="2.4.1.-" evidence="10"/>
<keyword evidence="12" id="KW-1185">Reference proteome</keyword>
<comment type="subcellular location">
    <subcellularLocation>
        <location evidence="1 10">Golgi apparatus membrane</location>
        <topology evidence="1 10">Single-pass type II membrane protein</topology>
    </subcellularLocation>
</comment>
<evidence type="ECO:0000313" key="12">
    <source>
        <dbReference type="Proteomes" id="UP000023152"/>
    </source>
</evidence>
<evidence type="ECO:0000256" key="8">
    <source>
        <dbReference type="ARBA" id="ARBA00023034"/>
    </source>
</evidence>
<evidence type="ECO:0000256" key="1">
    <source>
        <dbReference type="ARBA" id="ARBA00004323"/>
    </source>
</evidence>
<keyword evidence="5 10" id="KW-0812">Transmembrane</keyword>
<dbReference type="InterPro" id="IPR002659">
    <property type="entry name" value="Glyco_trans_31"/>
</dbReference>
<comment type="caution">
    <text evidence="11">The sequence shown here is derived from an EMBL/GenBank/DDBJ whole genome shotgun (WGS) entry which is preliminary data.</text>
</comment>
<evidence type="ECO:0000256" key="7">
    <source>
        <dbReference type="ARBA" id="ARBA00022989"/>
    </source>
</evidence>
<gene>
    <name evidence="11" type="ORF">RFI_11488</name>
</gene>
<evidence type="ECO:0000256" key="6">
    <source>
        <dbReference type="ARBA" id="ARBA00022968"/>
    </source>
</evidence>
<evidence type="ECO:0000256" key="10">
    <source>
        <dbReference type="RuleBase" id="RU363063"/>
    </source>
</evidence>
<accession>X6NJW3</accession>
<dbReference type="PANTHER" id="PTHR11214">
    <property type="entry name" value="BETA-1,3-N-ACETYLGLUCOSAMINYLTRANSFERASE"/>
    <property type="match status" value="1"/>
</dbReference>
<keyword evidence="6 10" id="KW-0735">Signal-anchor</keyword>
<comment type="similarity">
    <text evidence="2 10">Belongs to the glycosyltransferase 31 family.</text>
</comment>
<evidence type="ECO:0000313" key="11">
    <source>
        <dbReference type="EMBL" id="ETO25647.1"/>
    </source>
</evidence>
<evidence type="ECO:0000256" key="9">
    <source>
        <dbReference type="ARBA" id="ARBA00023136"/>
    </source>
</evidence>